<dbReference type="InterPro" id="IPR051681">
    <property type="entry name" value="Ser/Thr_Kinases-Pseudokinases"/>
</dbReference>
<protein>
    <recommendedName>
        <fullName evidence="2">Protein kinase domain-containing protein</fullName>
    </recommendedName>
</protein>
<dbReference type="SMART" id="SM00220">
    <property type="entry name" value="S_TKc"/>
    <property type="match status" value="2"/>
</dbReference>
<dbReference type="InterPro" id="IPR008266">
    <property type="entry name" value="Tyr_kinase_AS"/>
</dbReference>
<organism evidence="3 4">
    <name type="scientific">Tritrichomonas musculus</name>
    <dbReference type="NCBI Taxonomy" id="1915356"/>
    <lineage>
        <taxon>Eukaryota</taxon>
        <taxon>Metamonada</taxon>
        <taxon>Parabasalia</taxon>
        <taxon>Tritrichomonadida</taxon>
        <taxon>Tritrichomonadidae</taxon>
        <taxon>Tritrichomonas</taxon>
    </lineage>
</organism>
<comment type="caution">
    <text evidence="3">The sequence shown here is derived from an EMBL/GenBank/DDBJ whole genome shotgun (WGS) entry which is preliminary data.</text>
</comment>
<feature type="region of interest" description="Disordered" evidence="1">
    <location>
        <begin position="532"/>
        <end position="562"/>
    </location>
</feature>
<name>A0ABR2HXB7_9EUKA</name>
<dbReference type="Pfam" id="PF00069">
    <property type="entry name" value="Pkinase"/>
    <property type="match status" value="1"/>
</dbReference>
<evidence type="ECO:0000313" key="3">
    <source>
        <dbReference type="EMBL" id="KAK8853708.1"/>
    </source>
</evidence>
<dbReference type="InterPro" id="IPR000719">
    <property type="entry name" value="Prot_kinase_dom"/>
</dbReference>
<dbReference type="PANTHER" id="PTHR44329:SF214">
    <property type="entry name" value="PROTEIN KINASE DOMAIN-CONTAINING PROTEIN"/>
    <property type="match status" value="1"/>
</dbReference>
<evidence type="ECO:0000259" key="2">
    <source>
        <dbReference type="PROSITE" id="PS50011"/>
    </source>
</evidence>
<sequence>MSNLNKIIKLIINIAKNARQAVIFPNKCNDIADALDDLSVYLKDFDLKSDIKESKIKKIEKNFRDLNDMIEPLKEEDNFWLYLHTDKEIIEIDHSINKNLEKSNSLLKDIGATASLDISPENLYNDLGLIDDLLSNNLRLIQQRQKEVKENLKQTQKVNLDYSNDIDEENKKELQKYKRFNLTKTDYTITSKFPFDTNPVFNYFEGEMKANKEFVTVLKMNKNYKYIFKRLLSVLTIMKHPYVEQFKGARISKDNQIEIVTNRSGHKLANILYTMCEQEKFFESGELTILIVKIVQAMVYLHSRSIIHRDLSSQNIYVTRDSKTNEIKPMIVGFRNSRKLSIEFSRSQTSYNINSKIPISFFRAPELDDGLYDEKVDVFAFSGILYELVEGHPPYNDDSLTAIDVINKLRKNERPTFSPNVPEKIKNLIENCWKQDPNDRFTFMQILKELITKKIVFEANGESNDVIEEFYKRIKVKDEERKNCLDAIMTIKQYIGRTSQYRFELLRIRSVLNSYQFLIRTPKSSLKFIKTTSYSDSDDEEDEDEGNMNDHKNSMNDMKNNMNDTKKEAVDAGRDNNMKDFKIDGAELVVEDDYEEEEQTESDKLSTLYGHLKKLQNLTFRLSQNEFDSTVMNNLKSMKGKLNPSEDLYKIDLPKVTIELTSIMNDVYEAMKNLGFKNIEKYEEVNDDIVYDYRELKSYFIQVNLDAGFDAFNPQIEQIDNFIKSRNLNGIISDTAFHNRLKDLFSPFSEYEVNRADYKISDLRNVKKGGQAKVHLGRDQRKNRDVAIKEISKFDSQTEKTLECIRMEIGSLIRYKHKYISEFIGYSLSEDNSVWFLFKYYKDGLLHDYLHTDDKEKKLSPTDKTKIAFQVAEAMAFIHLKGRYHHDLKPSNIMIDGKSPRIIDFGYSLPDNTAMSNPSIIGTPMYAAPEVLNSEKHDSKADVFSFAVTLWEMYSEVIPDNNFRMKIVNNFKLAFTKDISKSLYNLINDCWNKDPKKRPTFRKILSRMIRENIMFPGSSEATIRQFYFDEVEFFSKISSEFEKEFSLPLKE</sequence>
<feature type="domain" description="Protein kinase" evidence="2">
    <location>
        <begin position="152"/>
        <end position="457"/>
    </location>
</feature>
<dbReference type="Proteomes" id="UP001470230">
    <property type="component" value="Unassembled WGS sequence"/>
</dbReference>
<reference evidence="3 4" key="1">
    <citation type="submission" date="2024-04" db="EMBL/GenBank/DDBJ databases">
        <title>Tritrichomonas musculus Genome.</title>
        <authorList>
            <person name="Alves-Ferreira E."/>
            <person name="Grigg M."/>
            <person name="Lorenzi H."/>
            <person name="Galac M."/>
        </authorList>
    </citation>
    <scope>NUCLEOTIDE SEQUENCE [LARGE SCALE GENOMIC DNA]</scope>
    <source>
        <strain evidence="3 4">EAF2021</strain>
    </source>
</reference>
<dbReference type="InterPro" id="IPR001245">
    <property type="entry name" value="Ser-Thr/Tyr_kinase_cat_dom"/>
</dbReference>
<dbReference type="PANTHER" id="PTHR44329">
    <property type="entry name" value="SERINE/THREONINE-PROTEIN KINASE TNNI3K-RELATED"/>
    <property type="match status" value="1"/>
</dbReference>
<feature type="compositionally biased region" description="Acidic residues" evidence="1">
    <location>
        <begin position="536"/>
        <end position="547"/>
    </location>
</feature>
<gene>
    <name evidence="3" type="ORF">M9Y10_016251</name>
</gene>
<dbReference type="PROSITE" id="PS50011">
    <property type="entry name" value="PROTEIN_KINASE_DOM"/>
    <property type="match status" value="2"/>
</dbReference>
<evidence type="ECO:0000256" key="1">
    <source>
        <dbReference type="SAM" id="MobiDB-lite"/>
    </source>
</evidence>
<keyword evidence="4" id="KW-1185">Reference proteome</keyword>
<dbReference type="SUPFAM" id="SSF56112">
    <property type="entry name" value="Protein kinase-like (PK-like)"/>
    <property type="match status" value="2"/>
</dbReference>
<feature type="domain" description="Protein kinase" evidence="2">
    <location>
        <begin position="760"/>
        <end position="1015"/>
    </location>
</feature>
<dbReference type="Gene3D" id="1.10.510.10">
    <property type="entry name" value="Transferase(Phosphotransferase) domain 1"/>
    <property type="match status" value="2"/>
</dbReference>
<dbReference type="EMBL" id="JAPFFF010000021">
    <property type="protein sequence ID" value="KAK8853708.1"/>
    <property type="molecule type" value="Genomic_DNA"/>
</dbReference>
<dbReference type="InterPro" id="IPR011009">
    <property type="entry name" value="Kinase-like_dom_sf"/>
</dbReference>
<dbReference type="Pfam" id="PF07714">
    <property type="entry name" value="PK_Tyr_Ser-Thr"/>
    <property type="match status" value="1"/>
</dbReference>
<accession>A0ABR2HXB7</accession>
<proteinExistence type="predicted"/>
<evidence type="ECO:0000313" key="4">
    <source>
        <dbReference type="Proteomes" id="UP001470230"/>
    </source>
</evidence>
<dbReference type="PROSITE" id="PS00109">
    <property type="entry name" value="PROTEIN_KINASE_TYR"/>
    <property type="match status" value="1"/>
</dbReference>